<comment type="caution">
    <text evidence="3">The sequence shown here is derived from an EMBL/GenBank/DDBJ whole genome shotgun (WGS) entry which is preliminary data.</text>
</comment>
<accession>A0A9D1ELQ2</accession>
<protein>
    <submittedName>
        <fullName evidence="3">(2Fe-2S)-binding protein</fullName>
    </submittedName>
</protein>
<dbReference type="EMBL" id="DVHU01000116">
    <property type="protein sequence ID" value="HIR94370.1"/>
    <property type="molecule type" value="Genomic_DNA"/>
</dbReference>
<proteinExistence type="predicted"/>
<sequence>MSIKKHPILGDAPEGQQVTVILDGVPIQVEKGQMIAAALLEKGIRVNRYTRKNHAARGIFCGIGQCTDCVMVVNGQRNVRTCITPVEEGMVIETQNRREEPE</sequence>
<name>A0A9D1ELQ2_9FIRM</name>
<dbReference type="SUPFAM" id="SSF54292">
    <property type="entry name" value="2Fe-2S ferredoxin-like"/>
    <property type="match status" value="1"/>
</dbReference>
<dbReference type="AlphaFoldDB" id="A0A9D1ELQ2"/>
<dbReference type="GO" id="GO:0051536">
    <property type="term" value="F:iron-sulfur cluster binding"/>
    <property type="evidence" value="ECO:0007669"/>
    <property type="project" value="InterPro"/>
</dbReference>
<dbReference type="InterPro" id="IPR001041">
    <property type="entry name" value="2Fe-2S_ferredoxin-type"/>
</dbReference>
<dbReference type="Proteomes" id="UP000886841">
    <property type="component" value="Unassembled WGS sequence"/>
</dbReference>
<reference evidence="3" key="2">
    <citation type="journal article" date="2021" name="PeerJ">
        <title>Extensive microbial diversity within the chicken gut microbiome revealed by metagenomics and culture.</title>
        <authorList>
            <person name="Gilroy R."/>
            <person name="Ravi A."/>
            <person name="Getino M."/>
            <person name="Pursley I."/>
            <person name="Horton D.L."/>
            <person name="Alikhan N.F."/>
            <person name="Baker D."/>
            <person name="Gharbi K."/>
            <person name="Hall N."/>
            <person name="Watson M."/>
            <person name="Adriaenssens E.M."/>
            <person name="Foster-Nyarko E."/>
            <person name="Jarju S."/>
            <person name="Secka A."/>
            <person name="Antonio M."/>
            <person name="Oren A."/>
            <person name="Chaudhuri R.R."/>
            <person name="La Ragione R."/>
            <person name="Hildebrand F."/>
            <person name="Pallen M.J."/>
        </authorList>
    </citation>
    <scope>NUCLEOTIDE SEQUENCE</scope>
    <source>
        <strain evidence="3">ChiSxjej1B13-7041</strain>
    </source>
</reference>
<dbReference type="GO" id="GO:0016491">
    <property type="term" value="F:oxidoreductase activity"/>
    <property type="evidence" value="ECO:0007669"/>
    <property type="project" value="UniProtKB-KW"/>
</dbReference>
<reference evidence="3" key="1">
    <citation type="submission" date="2020-10" db="EMBL/GenBank/DDBJ databases">
        <authorList>
            <person name="Gilroy R."/>
        </authorList>
    </citation>
    <scope>NUCLEOTIDE SEQUENCE</scope>
    <source>
        <strain evidence="3">ChiSxjej1B13-7041</strain>
    </source>
</reference>
<dbReference type="PROSITE" id="PS51085">
    <property type="entry name" value="2FE2S_FER_2"/>
    <property type="match status" value="1"/>
</dbReference>
<keyword evidence="1" id="KW-0560">Oxidoreductase</keyword>
<evidence type="ECO:0000313" key="4">
    <source>
        <dbReference type="Proteomes" id="UP000886841"/>
    </source>
</evidence>
<evidence type="ECO:0000256" key="1">
    <source>
        <dbReference type="ARBA" id="ARBA00023002"/>
    </source>
</evidence>
<dbReference type="CDD" id="cd00207">
    <property type="entry name" value="fer2"/>
    <property type="match status" value="1"/>
</dbReference>
<dbReference type="Pfam" id="PF13510">
    <property type="entry name" value="Fer2_4"/>
    <property type="match status" value="1"/>
</dbReference>
<dbReference type="Gene3D" id="3.10.20.440">
    <property type="entry name" value="2Fe-2S iron-sulphur cluster binding domain, sarcosine oxidase, alpha subunit, N-terminal domain"/>
    <property type="match status" value="1"/>
</dbReference>
<organism evidence="3 4">
    <name type="scientific">Candidatus Egerieimonas intestinavium</name>
    <dbReference type="NCBI Taxonomy" id="2840777"/>
    <lineage>
        <taxon>Bacteria</taxon>
        <taxon>Bacillati</taxon>
        <taxon>Bacillota</taxon>
        <taxon>Clostridia</taxon>
        <taxon>Lachnospirales</taxon>
        <taxon>Lachnospiraceae</taxon>
        <taxon>Lachnospiraceae incertae sedis</taxon>
        <taxon>Candidatus Egerieimonas</taxon>
    </lineage>
</organism>
<evidence type="ECO:0000313" key="3">
    <source>
        <dbReference type="EMBL" id="HIR94370.1"/>
    </source>
</evidence>
<dbReference type="InterPro" id="IPR042204">
    <property type="entry name" value="2Fe-2S-bd_N"/>
</dbReference>
<dbReference type="InterPro" id="IPR036010">
    <property type="entry name" value="2Fe-2S_ferredoxin-like_sf"/>
</dbReference>
<feature type="domain" description="2Fe-2S ferredoxin-type" evidence="2">
    <location>
        <begin position="16"/>
        <end position="98"/>
    </location>
</feature>
<evidence type="ECO:0000259" key="2">
    <source>
        <dbReference type="PROSITE" id="PS51085"/>
    </source>
</evidence>
<gene>
    <name evidence="3" type="ORF">IAB98_13230</name>
</gene>